<protein>
    <recommendedName>
        <fullName evidence="3">DGQHR domain-containing protein</fullName>
    </recommendedName>
</protein>
<accession>A0A918UHP1</accession>
<dbReference type="AlphaFoldDB" id="A0A918UHP1"/>
<name>A0A918UHP1_9ACTN</name>
<keyword evidence="2" id="KW-1185">Reference proteome</keyword>
<proteinExistence type="predicted"/>
<dbReference type="InterPro" id="IPR017642">
    <property type="entry name" value="DNA_S_mod_DndB"/>
</dbReference>
<dbReference type="EMBL" id="BMVW01000005">
    <property type="protein sequence ID" value="GGZ10228.1"/>
    <property type="molecule type" value="Genomic_DNA"/>
</dbReference>
<organism evidence="1 2">
    <name type="scientific">Streptomyces poonensis</name>
    <dbReference type="NCBI Taxonomy" id="68255"/>
    <lineage>
        <taxon>Bacteria</taxon>
        <taxon>Bacillati</taxon>
        <taxon>Actinomycetota</taxon>
        <taxon>Actinomycetes</taxon>
        <taxon>Kitasatosporales</taxon>
        <taxon>Streptomycetaceae</taxon>
        <taxon>Streptomyces</taxon>
    </lineage>
</organism>
<reference evidence="1" key="1">
    <citation type="journal article" date="2014" name="Int. J. Syst. Evol. Microbiol.">
        <title>Complete genome sequence of Corynebacterium casei LMG S-19264T (=DSM 44701T), isolated from a smear-ripened cheese.</title>
        <authorList>
            <consortium name="US DOE Joint Genome Institute (JGI-PGF)"/>
            <person name="Walter F."/>
            <person name="Albersmeier A."/>
            <person name="Kalinowski J."/>
            <person name="Ruckert C."/>
        </authorList>
    </citation>
    <scope>NUCLEOTIDE SEQUENCE</scope>
    <source>
        <strain evidence="1">JCM 4815</strain>
    </source>
</reference>
<comment type="caution">
    <text evidence="1">The sequence shown here is derived from an EMBL/GenBank/DDBJ whole genome shotgun (WGS) entry which is preliminary data.</text>
</comment>
<evidence type="ECO:0008006" key="3">
    <source>
        <dbReference type="Google" id="ProtNLM"/>
    </source>
</evidence>
<dbReference type="Proteomes" id="UP000622166">
    <property type="component" value="Unassembled WGS sequence"/>
</dbReference>
<sequence length="481" mass="52627">MKGEYMTTQSSDPTVGAAAEALRDGSISIPAKFEAIGFLSNAGTMRKITFTIPFKQVADQLTFDRLLERHDFDAESLTTPGQRDISEKHAEKITAFLLETDRPYLGTLTIAMPESQVDIEVLQPIAKHVSLVKLVVPVTSENPIVEDGQHRVRGLTDAWRKIASDPFSEKYAHARRTLESSSIEMTLLLEGEPSVLSTIFVKMASTRPISASLIAIMDSSAVQNRLGQQVTRKSRYLSDRTAYLGAKAAQKLAASKGKKYDPLYPAAAVRSAAAAIAGVGVRDRTPDQREDILVQIFSRRAKQEGWPLDKVIEVTADEIVADLDYAFTRIPGWNRMAADELSASEFKAEYVHSSAAGLHVIANVIAAAKLAGLGTRRVIDELAKLPWRRDDLREVTVDGEVTKVHELFEDTLVRTAFDVKTGDYRAGQAGATRGAYEEAIRKVIGALASNSEEMATMQAQPVQFTLGLVSAGRGRPRKKQA</sequence>
<gene>
    <name evidence="1" type="ORF">GCM10010365_31800</name>
</gene>
<evidence type="ECO:0000313" key="2">
    <source>
        <dbReference type="Proteomes" id="UP000622166"/>
    </source>
</evidence>
<evidence type="ECO:0000313" key="1">
    <source>
        <dbReference type="EMBL" id="GGZ10228.1"/>
    </source>
</evidence>
<reference evidence="1" key="2">
    <citation type="submission" date="2020-09" db="EMBL/GenBank/DDBJ databases">
        <authorList>
            <person name="Sun Q."/>
            <person name="Ohkuma M."/>
        </authorList>
    </citation>
    <scope>NUCLEOTIDE SEQUENCE</scope>
    <source>
        <strain evidence="1">JCM 4815</strain>
    </source>
</reference>
<dbReference type="Pfam" id="PF14072">
    <property type="entry name" value="DndB"/>
    <property type="match status" value="1"/>
</dbReference>